<protein>
    <submittedName>
        <fullName evidence="1">Uncharacterized protein</fullName>
    </submittedName>
</protein>
<reference evidence="1" key="1">
    <citation type="submission" date="2020-04" db="EMBL/GenBank/DDBJ databases">
        <authorList>
            <person name="Chiriac C."/>
            <person name="Salcher M."/>
            <person name="Ghai R."/>
            <person name="Kavagutti S V."/>
        </authorList>
    </citation>
    <scope>NUCLEOTIDE SEQUENCE</scope>
</reference>
<dbReference type="EMBL" id="LR796284">
    <property type="protein sequence ID" value="CAB4134520.1"/>
    <property type="molecule type" value="Genomic_DNA"/>
</dbReference>
<proteinExistence type="predicted"/>
<evidence type="ECO:0000313" key="1">
    <source>
        <dbReference type="EMBL" id="CAB4134520.1"/>
    </source>
</evidence>
<organism evidence="1">
    <name type="scientific">uncultured Caudovirales phage</name>
    <dbReference type="NCBI Taxonomy" id="2100421"/>
    <lineage>
        <taxon>Viruses</taxon>
        <taxon>Duplodnaviria</taxon>
        <taxon>Heunggongvirae</taxon>
        <taxon>Uroviricota</taxon>
        <taxon>Caudoviricetes</taxon>
        <taxon>Peduoviridae</taxon>
        <taxon>Maltschvirus</taxon>
        <taxon>Maltschvirus maltsch</taxon>
    </lineage>
</organism>
<sequence length="471" mass="52057">MSIAEFSAALKNKAIKEWFNTEASARESYRKANINTIINAASDYRAAEQTADKTSFVITKDTVADLLVDLKGMDRNDPVFQSVVDDTFRQFGSKNAGVKVNRRKITVGSDLPAVYFNSISFDGITNLVNAILQLKPKELAEKYEKGHVVGLNTELLRITAGRISAIDARSAAGAKDAKELILKELDKVIEYYKRLDFESANIQPAEDIAIYAALDKKISKTGKTKYLVELQTKDANQKSAGEVKDTIGSIRKLFTPGALSEKAMADVIDKLTKSVTDPKFAQDLADLRSSPSMKDMIVDHIANTISGKPTDQSYTVSKRVIATKPVPKPNLNNLRKVIKEEMAAASELRNKLNTTPKLNSPTTLNILSLQAILAGRINQHVADNMGTGDSRDILNLRTGRFADSVSVNRVTMSREGMISVYYSYMKYPYATFSQGGKQQYPRSRDPKLLISQSIREIASTIVTNRLRAVLE</sequence>
<gene>
    <name evidence="1" type="ORF">UFOVP273_139</name>
</gene>
<accession>A0A6J5LND1</accession>
<dbReference type="Pfam" id="PF25747">
    <property type="entry name" value="T5_p143"/>
    <property type="match status" value="1"/>
</dbReference>
<dbReference type="InterPro" id="IPR057970">
    <property type="entry name" value="T5_p143"/>
</dbReference>
<name>A0A6J5LND1_9CAUD</name>